<reference evidence="3" key="2">
    <citation type="journal article" date="2024" name="Plant">
        <title>Genomic evolution and insights into agronomic trait innovations of Sesamum species.</title>
        <authorList>
            <person name="Miao H."/>
            <person name="Wang L."/>
            <person name="Qu L."/>
            <person name="Liu H."/>
            <person name="Sun Y."/>
            <person name="Le M."/>
            <person name="Wang Q."/>
            <person name="Wei S."/>
            <person name="Zheng Y."/>
            <person name="Lin W."/>
            <person name="Duan Y."/>
            <person name="Cao H."/>
            <person name="Xiong S."/>
            <person name="Wang X."/>
            <person name="Wei L."/>
            <person name="Li C."/>
            <person name="Ma Q."/>
            <person name="Ju M."/>
            <person name="Zhao R."/>
            <person name="Li G."/>
            <person name="Mu C."/>
            <person name="Tian Q."/>
            <person name="Mei H."/>
            <person name="Zhang T."/>
            <person name="Gao T."/>
            <person name="Zhang H."/>
        </authorList>
    </citation>
    <scope>NUCLEOTIDE SEQUENCE</scope>
    <source>
        <strain evidence="3">KEN1</strain>
    </source>
</reference>
<dbReference type="PANTHER" id="PTHR31016">
    <property type="entry name" value="OS04G0228100 PROTEIN"/>
    <property type="match status" value="1"/>
</dbReference>
<evidence type="ECO:0000256" key="2">
    <source>
        <dbReference type="SAM" id="MobiDB-lite"/>
    </source>
</evidence>
<reference evidence="3" key="1">
    <citation type="submission" date="2020-06" db="EMBL/GenBank/DDBJ databases">
        <authorList>
            <person name="Li T."/>
            <person name="Hu X."/>
            <person name="Zhang T."/>
            <person name="Song X."/>
            <person name="Zhang H."/>
            <person name="Dai N."/>
            <person name="Sheng W."/>
            <person name="Hou X."/>
            <person name="Wei L."/>
        </authorList>
    </citation>
    <scope>NUCLEOTIDE SEQUENCE</scope>
    <source>
        <strain evidence="3">KEN1</strain>
        <tissue evidence="3">Leaf</tissue>
    </source>
</reference>
<accession>A0AAW2XBI0</accession>
<feature type="region of interest" description="Disordered" evidence="2">
    <location>
        <begin position="322"/>
        <end position="345"/>
    </location>
</feature>
<evidence type="ECO:0000313" key="3">
    <source>
        <dbReference type="EMBL" id="KAL0450875.1"/>
    </source>
</evidence>
<dbReference type="AlphaFoldDB" id="A0AAW2XBI0"/>
<gene>
    <name evidence="3" type="ORF">Slati_1643900</name>
</gene>
<dbReference type="EMBL" id="JACGWN010000005">
    <property type="protein sequence ID" value="KAL0450875.1"/>
    <property type="molecule type" value="Genomic_DNA"/>
</dbReference>
<organism evidence="3">
    <name type="scientific">Sesamum latifolium</name>
    <dbReference type="NCBI Taxonomy" id="2727402"/>
    <lineage>
        <taxon>Eukaryota</taxon>
        <taxon>Viridiplantae</taxon>
        <taxon>Streptophyta</taxon>
        <taxon>Embryophyta</taxon>
        <taxon>Tracheophyta</taxon>
        <taxon>Spermatophyta</taxon>
        <taxon>Magnoliopsida</taxon>
        <taxon>eudicotyledons</taxon>
        <taxon>Gunneridae</taxon>
        <taxon>Pentapetalae</taxon>
        <taxon>asterids</taxon>
        <taxon>lamiids</taxon>
        <taxon>Lamiales</taxon>
        <taxon>Pedaliaceae</taxon>
        <taxon>Sesamum</taxon>
    </lineage>
</organism>
<feature type="compositionally biased region" description="Pro residues" evidence="2">
    <location>
        <begin position="327"/>
        <end position="339"/>
    </location>
</feature>
<protein>
    <submittedName>
        <fullName evidence="3">Uncharacterized protein</fullName>
    </submittedName>
</protein>
<sequence>MAYRRRHHVLGRSATFKEEVYQPPEDEDTSASSSLAAQAIRASAAHRDSSLSSAYAYPLSENTPCSNEEGSFWGVLARKAKAILEEDYQPQQSEYITQTTPDMFSSSRIEQAEFSKAMDNPTLRKGLDALTSSMNRIGDTIGNALEEGRTIVENKTADFIQETRRLQIRRKGMYPEESGVNGPWTQSQYQTSRDDQLKASRDVAMATAAKAKLLLRELKTVKADLAFAKQRCSQLEDENKILREAREKGVNPADDDMIRLQLETLLAEKARLAHENSVYARENRFLREIVEYHQLTMQDVVYLDEGIEEVTEVYPVPAVSRTLSVSPPSPMSPPSPSPSSAPSIRLSRSSSVAKEMLLPPATLKTFPRLNQNQADADAMAPSFSSMLLFIFIIIS</sequence>
<name>A0AAW2XBI0_9LAMI</name>
<dbReference type="PANTHER" id="PTHR31016:SF20">
    <property type="entry name" value="HEAT-INDUCIBLE TRANSCRIPTION REPRESSOR-RELATED"/>
    <property type="match status" value="1"/>
</dbReference>
<proteinExistence type="predicted"/>
<feature type="coiled-coil region" evidence="1">
    <location>
        <begin position="211"/>
        <end position="245"/>
    </location>
</feature>
<evidence type="ECO:0000256" key="1">
    <source>
        <dbReference type="SAM" id="Coils"/>
    </source>
</evidence>
<keyword evidence="1" id="KW-0175">Coiled coil</keyword>
<feature type="region of interest" description="Disordered" evidence="2">
    <location>
        <begin position="15"/>
        <end position="34"/>
    </location>
</feature>
<comment type="caution">
    <text evidence="3">The sequence shown here is derived from an EMBL/GenBank/DDBJ whole genome shotgun (WGS) entry which is preliminary data.</text>
</comment>